<evidence type="ECO:0000256" key="2">
    <source>
        <dbReference type="SAM" id="SignalP"/>
    </source>
</evidence>
<feature type="chain" id="PRO_5023086292" evidence="2">
    <location>
        <begin position="20"/>
        <end position="269"/>
    </location>
</feature>
<keyword evidence="2" id="KW-0732">Signal</keyword>
<proteinExistence type="predicted"/>
<dbReference type="Pfam" id="PF06904">
    <property type="entry name" value="Extensin-like_C"/>
    <property type="match status" value="1"/>
</dbReference>
<feature type="compositionally biased region" description="Basic and acidic residues" evidence="1">
    <location>
        <begin position="48"/>
        <end position="71"/>
    </location>
</feature>
<evidence type="ECO:0000259" key="3">
    <source>
        <dbReference type="Pfam" id="PF06904"/>
    </source>
</evidence>
<protein>
    <submittedName>
        <fullName evidence="4">Extensin family protein</fullName>
    </submittedName>
</protein>
<sequence length="269" mass="28800">MRVLGSLLTLCFMTTGAQAQDQGATQLAPDDAPTPVVRPADDTPADARPVEAESKAIDESGKRNDVPHAPESKPLASPIRETLAEPEEELRACLAALTDLGVTFVTGDPITEAEDRDCGMVNPVTITEIATGVDLEPDATLRCSTALAAARWVADAVGPFSQKLGDRGRLVGLDNGTAYLCRPRADGETSEHAFGNALDIMAFRFERGDPIPVQPRGGDGTIEESFQRAVRSAACLDFTTVLGPGSDPDHRDHLHLDVKWRENGFRICQ</sequence>
<feature type="region of interest" description="Disordered" evidence="1">
    <location>
        <begin position="22"/>
        <end position="79"/>
    </location>
</feature>
<dbReference type="OrthoDB" id="9809788at2"/>
<comment type="caution">
    <text evidence="4">The sequence shown here is derived from an EMBL/GenBank/DDBJ whole genome shotgun (WGS) entry which is preliminary data.</text>
</comment>
<reference evidence="4 5" key="1">
    <citation type="submission" date="2019-06" db="EMBL/GenBank/DDBJ databases">
        <title>YIM 131921 draft genome.</title>
        <authorList>
            <person name="Jiang L."/>
        </authorList>
    </citation>
    <scope>NUCLEOTIDE SEQUENCE [LARGE SCALE GENOMIC DNA]</scope>
    <source>
        <strain evidence="4 5">YIM 131921</strain>
    </source>
</reference>
<feature type="signal peptide" evidence="2">
    <location>
        <begin position="1"/>
        <end position="19"/>
    </location>
</feature>
<keyword evidence="5" id="KW-1185">Reference proteome</keyword>
<dbReference type="Proteomes" id="UP000305887">
    <property type="component" value="Unassembled WGS sequence"/>
</dbReference>
<evidence type="ECO:0000256" key="1">
    <source>
        <dbReference type="SAM" id="MobiDB-lite"/>
    </source>
</evidence>
<dbReference type="EMBL" id="VDFU01000006">
    <property type="protein sequence ID" value="TNC50799.1"/>
    <property type="molecule type" value="Genomic_DNA"/>
</dbReference>
<accession>A0A5C4N1S1</accession>
<name>A0A5C4N1S1_9RHOB</name>
<organism evidence="4 5">
    <name type="scientific">Rubellimicrobium rubrum</name>
    <dbReference type="NCBI Taxonomy" id="2585369"/>
    <lineage>
        <taxon>Bacteria</taxon>
        <taxon>Pseudomonadati</taxon>
        <taxon>Pseudomonadota</taxon>
        <taxon>Alphaproteobacteria</taxon>
        <taxon>Rhodobacterales</taxon>
        <taxon>Roseobacteraceae</taxon>
        <taxon>Rubellimicrobium</taxon>
    </lineage>
</organism>
<evidence type="ECO:0000313" key="5">
    <source>
        <dbReference type="Proteomes" id="UP000305887"/>
    </source>
</evidence>
<feature type="domain" description="Extensin-like C-terminal" evidence="3">
    <location>
        <begin position="92"/>
        <end position="269"/>
    </location>
</feature>
<dbReference type="InterPro" id="IPR009683">
    <property type="entry name" value="Extensin-like_C"/>
</dbReference>
<gene>
    <name evidence="4" type="ORF">FHG66_07455</name>
</gene>
<dbReference type="AlphaFoldDB" id="A0A5C4N1S1"/>
<evidence type="ECO:0000313" key="4">
    <source>
        <dbReference type="EMBL" id="TNC50799.1"/>
    </source>
</evidence>